<evidence type="ECO:0000313" key="1">
    <source>
        <dbReference type="EMBL" id="KAJ8118224.1"/>
    </source>
</evidence>
<comment type="caution">
    <text evidence="1">The sequence shown here is derived from an EMBL/GenBank/DDBJ whole genome shotgun (WGS) entry which is preliminary data.</text>
</comment>
<name>A0ACC2IT01_9PEZI</name>
<keyword evidence="2" id="KW-1185">Reference proteome</keyword>
<organism evidence="1 2">
    <name type="scientific">Nemania bipapillata</name>
    <dbReference type="NCBI Taxonomy" id="110536"/>
    <lineage>
        <taxon>Eukaryota</taxon>
        <taxon>Fungi</taxon>
        <taxon>Dikarya</taxon>
        <taxon>Ascomycota</taxon>
        <taxon>Pezizomycotina</taxon>
        <taxon>Sordariomycetes</taxon>
        <taxon>Xylariomycetidae</taxon>
        <taxon>Xylariales</taxon>
        <taxon>Xylariaceae</taxon>
        <taxon>Nemania</taxon>
    </lineage>
</organism>
<accession>A0ACC2IT01</accession>
<dbReference type="Proteomes" id="UP001153334">
    <property type="component" value="Unassembled WGS sequence"/>
</dbReference>
<proteinExistence type="predicted"/>
<dbReference type="EMBL" id="JAPESX010001028">
    <property type="protein sequence ID" value="KAJ8118224.1"/>
    <property type="molecule type" value="Genomic_DNA"/>
</dbReference>
<sequence length="219" mass="23982">MRDGKAKDDQNKIRQAKSRQKKLDDRWGLETSARGGRFKLNRDLVGYHLTSRAEIEIPQDEKPAQFVLPEPADLRFPGVLISLDKASFRYPKDMKTKVIPAMTLQDITLSIHMGDRIGILGLNGSGKSTLIKLLVGETKPSSGALTLHPRLKIGYYSQHAVTKLQELGVSEPETTALALLMKETASTEQDEGRVRGLLGSLGLPGRLASDARDGADPVV</sequence>
<reference evidence="1" key="1">
    <citation type="submission" date="2022-11" db="EMBL/GenBank/DDBJ databases">
        <title>Genome Sequence of Nemania bipapillata.</title>
        <authorList>
            <person name="Buettner E."/>
        </authorList>
    </citation>
    <scope>NUCLEOTIDE SEQUENCE</scope>
    <source>
        <strain evidence="1">CP14</strain>
    </source>
</reference>
<evidence type="ECO:0000313" key="2">
    <source>
        <dbReference type="Proteomes" id="UP001153334"/>
    </source>
</evidence>
<protein>
    <submittedName>
        <fullName evidence="1">Uncharacterized protein</fullName>
    </submittedName>
</protein>
<gene>
    <name evidence="1" type="ORF">ONZ43_g4035</name>
</gene>